<evidence type="ECO:0000256" key="2">
    <source>
        <dbReference type="ARBA" id="ARBA00022898"/>
    </source>
</evidence>
<dbReference type="Proteomes" id="UP001589683">
    <property type="component" value="Unassembled WGS sequence"/>
</dbReference>
<organism evidence="5 6">
    <name type="scientific">Pseudohalocynthiibacter aestuariivivens</name>
    <dbReference type="NCBI Taxonomy" id="1591409"/>
    <lineage>
        <taxon>Bacteria</taxon>
        <taxon>Pseudomonadati</taxon>
        <taxon>Pseudomonadota</taxon>
        <taxon>Alphaproteobacteria</taxon>
        <taxon>Rhodobacterales</taxon>
        <taxon>Paracoccaceae</taxon>
        <taxon>Pseudohalocynthiibacter</taxon>
    </lineage>
</organism>
<dbReference type="EMBL" id="JBHMEA010000039">
    <property type="protein sequence ID" value="MFB9232583.1"/>
    <property type="molecule type" value="Genomic_DNA"/>
</dbReference>
<dbReference type="InterPro" id="IPR050147">
    <property type="entry name" value="Ser/Thr_Dehydratase"/>
</dbReference>
<comment type="caution">
    <text evidence="5">The sequence shown here is derived from an EMBL/GenBank/DDBJ whole genome shotgun (WGS) entry which is preliminary data.</text>
</comment>
<keyword evidence="3" id="KW-0456">Lyase</keyword>
<evidence type="ECO:0000313" key="6">
    <source>
        <dbReference type="Proteomes" id="UP001589683"/>
    </source>
</evidence>
<sequence>MANSSEIVDLDAISLAEAKLAGKIIRTPVLDVRQSGLEEKLPHASTVTMKLELFQKAGSFKARGAYLSIDALSEDQRKSGVVAASGGNHGLAVSWAARAAGVSAKIAIPRTADPFRIEACENLRADVVLCDDIAAAFAAMEEIETQENRIKIHPFEGISMTLGAATCAKEFFEDANDLDAVILPVGGGGLISGMSAAFKLLNPEITVYGVEPFGADALYRSLQAGMPQSIDKVDTIADSLGSPTALPYSFGLAQKYVDEVVRVRDDDLREAMTLMSQTLKLMPEPACAASLAGALGPLREQCEGQRVGLLACGSNIGLERFRALTAR</sequence>
<dbReference type="CDD" id="cd01562">
    <property type="entry name" value="Thr-dehyd"/>
    <property type="match status" value="1"/>
</dbReference>
<dbReference type="Gene3D" id="3.40.50.1100">
    <property type="match status" value="2"/>
</dbReference>
<accession>A0ABV5JIJ6</accession>
<proteinExistence type="predicted"/>
<reference evidence="5 6" key="1">
    <citation type="submission" date="2024-09" db="EMBL/GenBank/DDBJ databases">
        <authorList>
            <person name="Sun Q."/>
            <person name="Mori K."/>
        </authorList>
    </citation>
    <scope>NUCLEOTIDE SEQUENCE [LARGE SCALE GENOMIC DNA]</scope>
    <source>
        <strain evidence="5 6">CECT 8726</strain>
    </source>
</reference>
<comment type="cofactor">
    <cofactor evidence="1">
        <name>pyridoxal 5'-phosphate</name>
        <dbReference type="ChEBI" id="CHEBI:597326"/>
    </cofactor>
</comment>
<evidence type="ECO:0000259" key="4">
    <source>
        <dbReference type="Pfam" id="PF00291"/>
    </source>
</evidence>
<dbReference type="RefSeq" id="WP_246531607.1">
    <property type="nucleotide sequence ID" value="NZ_JAGFNU010000002.1"/>
</dbReference>
<evidence type="ECO:0000256" key="1">
    <source>
        <dbReference type="ARBA" id="ARBA00001933"/>
    </source>
</evidence>
<evidence type="ECO:0000256" key="3">
    <source>
        <dbReference type="ARBA" id="ARBA00023239"/>
    </source>
</evidence>
<evidence type="ECO:0000313" key="5">
    <source>
        <dbReference type="EMBL" id="MFB9232583.1"/>
    </source>
</evidence>
<dbReference type="InterPro" id="IPR001926">
    <property type="entry name" value="TrpB-like_PALP"/>
</dbReference>
<protein>
    <submittedName>
        <fullName evidence="5">Threonine/serine dehydratase</fullName>
    </submittedName>
</protein>
<dbReference type="InterPro" id="IPR036052">
    <property type="entry name" value="TrpB-like_PALP_sf"/>
</dbReference>
<feature type="domain" description="Tryptophan synthase beta chain-like PALP" evidence="4">
    <location>
        <begin position="24"/>
        <end position="313"/>
    </location>
</feature>
<dbReference type="SUPFAM" id="SSF53686">
    <property type="entry name" value="Tryptophan synthase beta subunit-like PLP-dependent enzymes"/>
    <property type="match status" value="1"/>
</dbReference>
<gene>
    <name evidence="5" type="ORF">ACFFUT_12380</name>
</gene>
<name>A0ABV5JIJ6_9RHOB</name>
<dbReference type="PANTHER" id="PTHR48078:SF6">
    <property type="entry name" value="L-THREONINE DEHYDRATASE CATABOLIC TDCB"/>
    <property type="match status" value="1"/>
</dbReference>
<dbReference type="PANTHER" id="PTHR48078">
    <property type="entry name" value="THREONINE DEHYDRATASE, MITOCHONDRIAL-RELATED"/>
    <property type="match status" value="1"/>
</dbReference>
<dbReference type="Pfam" id="PF00291">
    <property type="entry name" value="PALP"/>
    <property type="match status" value="1"/>
</dbReference>
<keyword evidence="2" id="KW-0663">Pyridoxal phosphate</keyword>
<keyword evidence="6" id="KW-1185">Reference proteome</keyword>